<feature type="region of interest" description="C-terminal hotdog fold" evidence="4">
    <location>
        <begin position="1064"/>
        <end position="1209"/>
    </location>
</feature>
<keyword evidence="9" id="KW-1185">Reference proteome</keyword>
<dbReference type="InterPro" id="IPR001227">
    <property type="entry name" value="Ac_transferase_dom_sf"/>
</dbReference>
<dbReference type="Gene3D" id="3.40.50.720">
    <property type="entry name" value="NAD(P)-binding Rossmann-like Domain"/>
    <property type="match status" value="1"/>
</dbReference>
<evidence type="ECO:0000259" key="7">
    <source>
        <dbReference type="PROSITE" id="PS52019"/>
    </source>
</evidence>
<name>A0ABX7N9X8_9BACT</name>
<dbReference type="SUPFAM" id="SSF51735">
    <property type="entry name" value="NAD(P)-binding Rossmann-fold domains"/>
    <property type="match status" value="2"/>
</dbReference>
<dbReference type="InterPro" id="IPR049551">
    <property type="entry name" value="PKS_DH_C"/>
</dbReference>
<dbReference type="Pfam" id="PF00109">
    <property type="entry name" value="ketoacyl-synt"/>
    <property type="match status" value="1"/>
</dbReference>
<dbReference type="InterPro" id="IPR016039">
    <property type="entry name" value="Thiolase-like"/>
</dbReference>
<dbReference type="SMART" id="SM00826">
    <property type="entry name" value="PKS_DH"/>
    <property type="match status" value="1"/>
</dbReference>
<organism evidence="8 9">
    <name type="scientific">Myxococcus landrumensis</name>
    <dbReference type="NCBI Taxonomy" id="2813577"/>
    <lineage>
        <taxon>Bacteria</taxon>
        <taxon>Pseudomonadati</taxon>
        <taxon>Myxococcota</taxon>
        <taxon>Myxococcia</taxon>
        <taxon>Myxococcales</taxon>
        <taxon>Cystobacterineae</taxon>
        <taxon>Myxococcaceae</taxon>
        <taxon>Myxococcus</taxon>
    </lineage>
</organism>
<feature type="domain" description="Ketosynthase family 3 (KS3)" evidence="6">
    <location>
        <begin position="35"/>
        <end position="460"/>
    </location>
</feature>
<dbReference type="PANTHER" id="PTHR43775">
    <property type="entry name" value="FATTY ACID SYNTHASE"/>
    <property type="match status" value="1"/>
</dbReference>
<dbReference type="SUPFAM" id="SSF52151">
    <property type="entry name" value="FabD/lysophospholipase-like"/>
    <property type="match status" value="1"/>
</dbReference>
<dbReference type="Pfam" id="PF08659">
    <property type="entry name" value="KR"/>
    <property type="match status" value="1"/>
</dbReference>
<dbReference type="InterPro" id="IPR042104">
    <property type="entry name" value="PKS_dehydratase_sf"/>
</dbReference>
<dbReference type="InterPro" id="IPR014031">
    <property type="entry name" value="Ketoacyl_synth_C"/>
</dbReference>
<keyword evidence="1" id="KW-0596">Phosphopantetheine</keyword>
<proteinExistence type="predicted"/>
<dbReference type="Gene3D" id="3.40.366.10">
    <property type="entry name" value="Malonyl-Coenzyme A Acyl Carrier Protein, domain 2"/>
    <property type="match status" value="1"/>
</dbReference>
<evidence type="ECO:0000256" key="1">
    <source>
        <dbReference type="ARBA" id="ARBA00022450"/>
    </source>
</evidence>
<dbReference type="Pfam" id="PF14765">
    <property type="entry name" value="PS-DH"/>
    <property type="match status" value="1"/>
</dbReference>
<accession>A0ABX7N9X8</accession>
<dbReference type="InterPro" id="IPR020807">
    <property type="entry name" value="PKS_DH"/>
</dbReference>
<feature type="active site" description="Proton donor; for dehydratase activity" evidence="4">
    <location>
        <position position="1125"/>
    </location>
</feature>
<evidence type="ECO:0000259" key="6">
    <source>
        <dbReference type="PROSITE" id="PS52004"/>
    </source>
</evidence>
<dbReference type="InterPro" id="IPR036291">
    <property type="entry name" value="NAD(P)-bd_dom_sf"/>
</dbReference>
<dbReference type="InterPro" id="IPR050091">
    <property type="entry name" value="PKS_NRPS_Biosynth_Enz"/>
</dbReference>
<protein>
    <submittedName>
        <fullName evidence="8">SDR family NAD(P)-dependent oxidoreductase</fullName>
    </submittedName>
</protein>
<dbReference type="InterPro" id="IPR014043">
    <property type="entry name" value="Acyl_transferase_dom"/>
</dbReference>
<evidence type="ECO:0000259" key="5">
    <source>
        <dbReference type="PROSITE" id="PS50075"/>
    </source>
</evidence>
<dbReference type="InterPro" id="IPR009081">
    <property type="entry name" value="PP-bd_ACP"/>
</dbReference>
<reference evidence="8 9" key="1">
    <citation type="submission" date="2021-02" db="EMBL/GenBank/DDBJ databases">
        <title>De Novo genome assembly of isolated myxobacteria.</title>
        <authorList>
            <person name="Stevens D.C."/>
        </authorList>
    </citation>
    <scope>NUCLEOTIDE SEQUENCE [LARGE SCALE GENOMIC DNA]</scope>
    <source>
        <strain evidence="8 9">SCHIC003</strain>
    </source>
</reference>
<dbReference type="InterPro" id="IPR016036">
    <property type="entry name" value="Malonyl_transacylase_ACP-bd"/>
</dbReference>
<gene>
    <name evidence="8" type="ORF">JY572_05105</name>
</gene>
<dbReference type="EMBL" id="CP071091">
    <property type="protein sequence ID" value="QSQ15453.1"/>
    <property type="molecule type" value="Genomic_DNA"/>
</dbReference>
<evidence type="ECO:0000256" key="3">
    <source>
        <dbReference type="ARBA" id="ARBA00022679"/>
    </source>
</evidence>
<dbReference type="Gene3D" id="1.10.1200.10">
    <property type="entry name" value="ACP-like"/>
    <property type="match status" value="1"/>
</dbReference>
<dbReference type="InterPro" id="IPR018201">
    <property type="entry name" value="Ketoacyl_synth_AS"/>
</dbReference>
<dbReference type="SMART" id="SM00827">
    <property type="entry name" value="PKS_AT"/>
    <property type="match status" value="1"/>
</dbReference>
<evidence type="ECO:0000313" key="8">
    <source>
        <dbReference type="EMBL" id="QSQ15453.1"/>
    </source>
</evidence>
<dbReference type="SMART" id="SM00822">
    <property type="entry name" value="PKS_KR"/>
    <property type="match status" value="1"/>
</dbReference>
<dbReference type="InterPro" id="IPR013968">
    <property type="entry name" value="PKS_KR"/>
</dbReference>
<evidence type="ECO:0000256" key="2">
    <source>
        <dbReference type="ARBA" id="ARBA00022553"/>
    </source>
</evidence>
<dbReference type="PROSITE" id="PS52004">
    <property type="entry name" value="KS3_2"/>
    <property type="match status" value="1"/>
</dbReference>
<feature type="region of interest" description="N-terminal hotdog fold" evidence="4">
    <location>
        <begin position="920"/>
        <end position="1049"/>
    </location>
</feature>
<dbReference type="CDD" id="cd08955">
    <property type="entry name" value="KR_2_FAS_SDR_x"/>
    <property type="match status" value="1"/>
</dbReference>
<dbReference type="SUPFAM" id="SSF53901">
    <property type="entry name" value="Thiolase-like"/>
    <property type="match status" value="1"/>
</dbReference>
<dbReference type="Proteomes" id="UP000663090">
    <property type="component" value="Chromosome"/>
</dbReference>
<feature type="active site" description="Proton acceptor; for dehydratase activity" evidence="4">
    <location>
        <position position="953"/>
    </location>
</feature>
<dbReference type="SMART" id="SM00825">
    <property type="entry name" value="PKS_KS"/>
    <property type="match status" value="1"/>
</dbReference>
<dbReference type="Pfam" id="PF21089">
    <property type="entry name" value="PKS_DH_N"/>
    <property type="match status" value="1"/>
</dbReference>
<dbReference type="InterPro" id="IPR049900">
    <property type="entry name" value="PKS_mFAS_DH"/>
</dbReference>
<dbReference type="Pfam" id="PF02801">
    <property type="entry name" value="Ketoacyl-synt_C"/>
    <property type="match status" value="1"/>
</dbReference>
<sequence>MTTFAEKIAQYSPKRLALLALELKSKLDALEGARSEPVALIGMACRFPGGASDPEAFWHVLRDGVDAVTEVPSSRWTQEEAARCGPEAREKPGARWGAFLDEVDGFDAEFFGISPREAHRMDPQQRLLLEVAWEALEDAGQDVAKLTGSRTGVFAGVYNDDYAKLELGTPSDQDASSVTGTINSVVAGRLSYLLDLQGPCMVVDTACSSSLVALHLACQSLRAGECSMALAGGVNLILSPHSSLRVARGDALAPDGRCKTFDARANGFVRGEGCGVVVLKRLSDAIAAGDPILALLRGSAVNQDGKSAGLTAPNMVAQTELLRQALKSAGLESADVDCIEAHGTGTSLGDPIEMEAIKAVYGQGRSEQRPLVVSAAKTNIGHLEAAAGIAGVIKAVLSLRHQTIPPLLHLQRVNPRIDLEGLPIVLPTFARAWPATGRARRIAVSSFGASGTNAHVILEEPPAPSVRPAASGHGAELLALSARTSGALRELAGRVADVLSTSTEAPIEDLCRTAALRRTHHEHRLTVVGGTAKELAEKLREAATAPMPARKGAGPRKVVFVFPGQGSQWLGMGRRLLEEEPVFRAALERIDAAVRPHVSWGLVEVLRASAEQSRLAEIDVVQPVLFALEVALAELWRSWGITPDAVLGHSMGEVAAAHVAGALSLEDAATIICERSKLLRRISGQGAMLAVELPLSDARAVIAGREAHVAVAVSNSPTSTVLAGDASVLEEVRASLVERNVFCRWVKVDVASHSPQVDGLREELLAVLATLRPRPASTRMFSTVTASACDGTGLDGTYWVRNLREPVLFSTSVAQLIEEGHTVFIELSPHPILLPAIERCLQHAKRDGLLLASLRREEAERAVMLESLGALYRAEHPVDWSRLFPEGGRVVPLPPYPWQRKRYWLDDAVLPVATMAERLTSLKGRPVSVAQGLDGHVFELELGSSSLPWLGAHRLGGVAVLPASALVELVLSAVAEVSGSGPRTLTDVEFERALVLPESKRRILQVHLSPASGGPQRFHVHSRPVGGTTRESSWVLHARGEVRITDAALGSARVSIEAVRATCTQHVPSSALYDALAQRNVQYESPLRTLGEVFRRSGEALGRLTLGAEFGQEAEHYQLHPALLDAALQTLASAVMEEGDGAALFMPVRIDAIECAAVRAQSEWAHASVQATGDGAAPVGALELLDGSGATVASMRGVRLRRVPAASILEALGARGEDELQDWLYDVTWQPRPAPTASPAAADWLVFVDGRGCGSALVEELARQGEDCVTVTAGRTYQRLDERRFVVDPARPEDFARLLREAPASATRSLRVIYLWGLEAVGDAVVSPWASAGALHVIQGLLAECKKARLWLVTRGAQVTGVAGEEVLLAQSPLWGFGRVVSLEQPDLWGGLIDLDPSGASGEAAALFQEVVASESDGEDQVALRKERRLVPRLVPARSQQSVEAPRLRSEASYLVTGGLGGLGLKVARWLVEQGARHLVLVGRRALAAGGAESTRREEALEELRGLGATVVALAADVSDRARMEEILREATSTHPLRGVFHAASLMSTQRLEVMDAASLTAMLRPKAVGALVLHELTSGLDLDFFVMFSSTSSLWGASGLAHYGAANQVLEALAHHRRAAGLPATTIHWGTWDEVSGESSRDFERFGLKPMASPRALAAMGQVMRSGARVQTVASVDWSALKPLWEARRRRPFLQQVGAPAPTTDTSARARMVAELESLPPPRRFDALLRQLQREVGRILGFPSAEPPPTDRGFFQMGMTSLMTVELRNVLQRGFGQELPASLAFDYPTVEALAKRLAGLAEALEIPLPDDAGATPRAQAVVMDETGLSERLSRMDEMSDDEIERLIAQKIAGSSH</sequence>
<evidence type="ECO:0000313" key="9">
    <source>
        <dbReference type="Proteomes" id="UP000663090"/>
    </source>
</evidence>
<dbReference type="CDD" id="cd00833">
    <property type="entry name" value="PKS"/>
    <property type="match status" value="1"/>
</dbReference>
<dbReference type="InterPro" id="IPR036736">
    <property type="entry name" value="ACP-like_sf"/>
</dbReference>
<dbReference type="Gene3D" id="3.30.70.3290">
    <property type="match status" value="1"/>
</dbReference>
<keyword evidence="3" id="KW-0808">Transferase</keyword>
<dbReference type="PANTHER" id="PTHR43775:SF37">
    <property type="entry name" value="SI:DKEY-61P9.11"/>
    <property type="match status" value="1"/>
</dbReference>
<dbReference type="InterPro" id="IPR020806">
    <property type="entry name" value="PKS_PP-bd"/>
</dbReference>
<dbReference type="SUPFAM" id="SSF47336">
    <property type="entry name" value="ACP-like"/>
    <property type="match status" value="1"/>
</dbReference>
<dbReference type="SUPFAM" id="SSF55048">
    <property type="entry name" value="Probable ACP-binding domain of malonyl-CoA ACP transacylase"/>
    <property type="match status" value="1"/>
</dbReference>
<keyword evidence="2" id="KW-0597">Phosphoprotein</keyword>
<dbReference type="Gene3D" id="3.10.129.110">
    <property type="entry name" value="Polyketide synthase dehydratase"/>
    <property type="match status" value="1"/>
</dbReference>
<dbReference type="PROSITE" id="PS50075">
    <property type="entry name" value="CARRIER"/>
    <property type="match status" value="1"/>
</dbReference>
<dbReference type="InterPro" id="IPR016035">
    <property type="entry name" value="Acyl_Trfase/lysoPLipase"/>
</dbReference>
<dbReference type="Pfam" id="PF22621">
    <property type="entry name" value="CurL-like_PKS_C"/>
    <property type="match status" value="1"/>
</dbReference>
<dbReference type="InterPro" id="IPR020841">
    <property type="entry name" value="PKS_Beta-ketoAc_synthase_dom"/>
</dbReference>
<dbReference type="InterPro" id="IPR014030">
    <property type="entry name" value="Ketoacyl_synth_N"/>
</dbReference>
<dbReference type="Gene3D" id="3.40.47.10">
    <property type="match status" value="1"/>
</dbReference>
<dbReference type="RefSeq" id="WP_206717156.1">
    <property type="nucleotide sequence ID" value="NZ_CP071091.1"/>
</dbReference>
<feature type="domain" description="PKS/mFAS DH" evidence="7">
    <location>
        <begin position="920"/>
        <end position="1209"/>
    </location>
</feature>
<dbReference type="InterPro" id="IPR049552">
    <property type="entry name" value="PKS_DH_N"/>
</dbReference>
<feature type="domain" description="Carrier" evidence="5">
    <location>
        <begin position="1727"/>
        <end position="1802"/>
    </location>
</feature>
<evidence type="ECO:0000256" key="4">
    <source>
        <dbReference type="PROSITE-ProRule" id="PRU01363"/>
    </source>
</evidence>
<dbReference type="SMART" id="SM00823">
    <property type="entry name" value="PKS_PP"/>
    <property type="match status" value="1"/>
</dbReference>
<dbReference type="Pfam" id="PF00550">
    <property type="entry name" value="PP-binding"/>
    <property type="match status" value="1"/>
</dbReference>
<dbReference type="PROSITE" id="PS00606">
    <property type="entry name" value="KS3_1"/>
    <property type="match status" value="1"/>
</dbReference>
<dbReference type="InterPro" id="IPR057326">
    <property type="entry name" value="KR_dom"/>
</dbReference>
<dbReference type="PROSITE" id="PS52019">
    <property type="entry name" value="PKS_MFAS_DH"/>
    <property type="match status" value="1"/>
</dbReference>
<dbReference type="Pfam" id="PF00698">
    <property type="entry name" value="Acyl_transf_1"/>
    <property type="match status" value="1"/>
</dbReference>